<evidence type="ECO:0000313" key="2">
    <source>
        <dbReference type="Proteomes" id="UP001066276"/>
    </source>
</evidence>
<evidence type="ECO:0000313" key="1">
    <source>
        <dbReference type="EMBL" id="KAJ1169291.1"/>
    </source>
</evidence>
<name>A0AAV7SYV8_PLEWA</name>
<accession>A0AAV7SYV8</accession>
<sequence>MVPEPAGVRAAGAPAEEYLAEKDDYFQEEEEVPFEHHMEERLVQALGHHVQDSVNQALIKALKAFTQPLVLKRKRDNRLVVLLGTRGGWQAPSGVIVAVVVRSVQSCVLMQEAVDLLPAA</sequence>
<organism evidence="1 2">
    <name type="scientific">Pleurodeles waltl</name>
    <name type="common">Iberian ribbed newt</name>
    <dbReference type="NCBI Taxonomy" id="8319"/>
    <lineage>
        <taxon>Eukaryota</taxon>
        <taxon>Metazoa</taxon>
        <taxon>Chordata</taxon>
        <taxon>Craniata</taxon>
        <taxon>Vertebrata</taxon>
        <taxon>Euteleostomi</taxon>
        <taxon>Amphibia</taxon>
        <taxon>Batrachia</taxon>
        <taxon>Caudata</taxon>
        <taxon>Salamandroidea</taxon>
        <taxon>Salamandridae</taxon>
        <taxon>Pleurodelinae</taxon>
        <taxon>Pleurodeles</taxon>
    </lineage>
</organism>
<dbReference type="Proteomes" id="UP001066276">
    <property type="component" value="Chromosome 4_1"/>
</dbReference>
<dbReference type="AlphaFoldDB" id="A0AAV7SYV8"/>
<keyword evidence="2" id="KW-1185">Reference proteome</keyword>
<proteinExistence type="predicted"/>
<reference evidence="1" key="1">
    <citation type="journal article" date="2022" name="bioRxiv">
        <title>Sequencing and chromosome-scale assembly of the giantPleurodeles waltlgenome.</title>
        <authorList>
            <person name="Brown T."/>
            <person name="Elewa A."/>
            <person name="Iarovenko S."/>
            <person name="Subramanian E."/>
            <person name="Araus A.J."/>
            <person name="Petzold A."/>
            <person name="Susuki M."/>
            <person name="Suzuki K.-i.T."/>
            <person name="Hayashi T."/>
            <person name="Toyoda A."/>
            <person name="Oliveira C."/>
            <person name="Osipova E."/>
            <person name="Leigh N.D."/>
            <person name="Simon A."/>
            <person name="Yun M.H."/>
        </authorList>
    </citation>
    <scope>NUCLEOTIDE SEQUENCE</scope>
    <source>
        <strain evidence="1">20211129_DDA</strain>
        <tissue evidence="1">Liver</tissue>
    </source>
</reference>
<dbReference type="EMBL" id="JANPWB010000007">
    <property type="protein sequence ID" value="KAJ1169291.1"/>
    <property type="molecule type" value="Genomic_DNA"/>
</dbReference>
<comment type="caution">
    <text evidence="1">The sequence shown here is derived from an EMBL/GenBank/DDBJ whole genome shotgun (WGS) entry which is preliminary data.</text>
</comment>
<protein>
    <submittedName>
        <fullName evidence="1">Uncharacterized protein</fullName>
    </submittedName>
</protein>
<gene>
    <name evidence="1" type="ORF">NDU88_001184</name>
</gene>